<dbReference type="GO" id="GO:0016747">
    <property type="term" value="F:acyltransferase activity, transferring groups other than amino-acyl groups"/>
    <property type="evidence" value="ECO:0007669"/>
    <property type="project" value="InterPro"/>
</dbReference>
<proteinExistence type="predicted"/>
<dbReference type="KEGG" id="sbat:G4Z16_30915"/>
<accession>A0A7T1WTC7</accession>
<evidence type="ECO:0000313" key="3">
    <source>
        <dbReference type="Proteomes" id="UP000595046"/>
    </source>
</evidence>
<dbReference type="Gene3D" id="3.40.630.30">
    <property type="match status" value="1"/>
</dbReference>
<sequence>MITTRMASPDDAPELVRLRRLMFLGMHGRDEPGPWERDAERMARRQLDRELSGGEWLGAFVVDGDRPGPPHLAACAVGRIEERLPAPRHPAGRFGFVFSVCTDERYRGRGYARATTEALLEWFAERDVTRVDLHASPDAEPLYRSMGFSEHSIALSIDLSGRG</sequence>
<gene>
    <name evidence="2" type="ORF">G4Z16_30915</name>
</gene>
<evidence type="ECO:0000313" key="2">
    <source>
        <dbReference type="EMBL" id="QPP10103.1"/>
    </source>
</evidence>
<name>A0A7T1WTC7_9ACTN</name>
<organism evidence="2 3">
    <name type="scientific">Streptomyces bathyalis</name>
    <dbReference type="NCBI Taxonomy" id="2710756"/>
    <lineage>
        <taxon>Bacteria</taxon>
        <taxon>Bacillati</taxon>
        <taxon>Actinomycetota</taxon>
        <taxon>Actinomycetes</taxon>
        <taxon>Kitasatosporales</taxon>
        <taxon>Streptomycetaceae</taxon>
        <taxon>Streptomyces</taxon>
    </lineage>
</organism>
<dbReference type="RefSeq" id="WP_246531160.1">
    <property type="nucleotide sequence ID" value="NZ_CP048882.1"/>
</dbReference>
<feature type="domain" description="N-acetyltransferase" evidence="1">
    <location>
        <begin position="2"/>
        <end position="163"/>
    </location>
</feature>
<dbReference type="InterPro" id="IPR000182">
    <property type="entry name" value="GNAT_dom"/>
</dbReference>
<dbReference type="CDD" id="cd04301">
    <property type="entry name" value="NAT_SF"/>
    <property type="match status" value="1"/>
</dbReference>
<dbReference type="Pfam" id="PF00583">
    <property type="entry name" value="Acetyltransf_1"/>
    <property type="match status" value="1"/>
</dbReference>
<dbReference type="Proteomes" id="UP000595046">
    <property type="component" value="Chromosome"/>
</dbReference>
<dbReference type="PROSITE" id="PS51186">
    <property type="entry name" value="GNAT"/>
    <property type="match status" value="1"/>
</dbReference>
<keyword evidence="3" id="KW-1185">Reference proteome</keyword>
<dbReference type="EMBL" id="CP048882">
    <property type="protein sequence ID" value="QPP10103.1"/>
    <property type="molecule type" value="Genomic_DNA"/>
</dbReference>
<dbReference type="InterPro" id="IPR016181">
    <property type="entry name" value="Acyl_CoA_acyltransferase"/>
</dbReference>
<keyword evidence="2" id="KW-0808">Transferase</keyword>
<protein>
    <submittedName>
        <fullName evidence="2">GNAT family N-acetyltransferase</fullName>
    </submittedName>
</protein>
<dbReference type="AlphaFoldDB" id="A0A7T1WTC7"/>
<reference evidence="3" key="1">
    <citation type="submission" date="2020-02" db="EMBL/GenBank/DDBJ databases">
        <title>Streptomyces sp. ASO4wet.</title>
        <authorList>
            <person name="Risdian C."/>
            <person name="Landwehr W."/>
            <person name="Schupp P."/>
            <person name="Wink J."/>
        </authorList>
    </citation>
    <scope>NUCLEOTIDE SEQUENCE [LARGE SCALE GENOMIC DNA]</scope>
    <source>
        <strain evidence="3">ASO4wet</strain>
    </source>
</reference>
<evidence type="ECO:0000259" key="1">
    <source>
        <dbReference type="PROSITE" id="PS51186"/>
    </source>
</evidence>
<dbReference type="SUPFAM" id="SSF55729">
    <property type="entry name" value="Acyl-CoA N-acyltransferases (Nat)"/>
    <property type="match status" value="1"/>
</dbReference>